<evidence type="ECO:0000313" key="1">
    <source>
        <dbReference type="EMBL" id="KFN50969.1"/>
    </source>
</evidence>
<reference evidence="1 2" key="1">
    <citation type="submission" date="2013-09" db="EMBL/GenBank/DDBJ databases">
        <title>Genome sequencing of Arenimonas composti.</title>
        <authorList>
            <person name="Chen F."/>
            <person name="Wang G."/>
        </authorList>
    </citation>
    <scope>NUCLEOTIDE SEQUENCE [LARGE SCALE GENOMIC DNA]</scope>
    <source>
        <strain evidence="1 2">TR7-09</strain>
    </source>
</reference>
<evidence type="ECO:0000313" key="2">
    <source>
        <dbReference type="Proteomes" id="UP000029391"/>
    </source>
</evidence>
<name>A0A091BJL3_9GAMM</name>
<comment type="caution">
    <text evidence="1">The sequence shown here is derived from an EMBL/GenBank/DDBJ whole genome shotgun (WGS) entry which is preliminary data.</text>
</comment>
<accession>A0A091BJL3</accession>
<protein>
    <submittedName>
        <fullName evidence="1">Uncharacterized protein</fullName>
    </submittedName>
</protein>
<dbReference type="Proteomes" id="UP000029391">
    <property type="component" value="Unassembled WGS sequence"/>
</dbReference>
<dbReference type="eggNOG" id="ENOG5031E14">
    <property type="taxonomic scope" value="Bacteria"/>
</dbReference>
<proteinExistence type="predicted"/>
<organism evidence="1 2">
    <name type="scientific">Arenimonas composti TR7-09 = DSM 18010</name>
    <dbReference type="NCBI Taxonomy" id="1121013"/>
    <lineage>
        <taxon>Bacteria</taxon>
        <taxon>Pseudomonadati</taxon>
        <taxon>Pseudomonadota</taxon>
        <taxon>Gammaproteobacteria</taxon>
        <taxon>Lysobacterales</taxon>
        <taxon>Lysobacteraceae</taxon>
        <taxon>Arenimonas</taxon>
    </lineage>
</organism>
<sequence>MEIGAALMALPLETPDRSAWPRLAERIAAAERARAPRRRWPFALAAAAVLALVALMPRWQAGTLPSPAPSSPVATAPASGVAGEDASLAELMSESARLEHLLAAMGGSDALSASATLVSLEFDDRLARLDTALADPSLDAEDRRLLWRHRVALLRDYAGLQGTAQWLAAEGRGGDGELVAVF</sequence>
<keyword evidence="2" id="KW-1185">Reference proteome</keyword>
<gene>
    <name evidence="1" type="ORF">P873_05020</name>
</gene>
<dbReference type="STRING" id="1121013.GCA_000426365_01587"/>
<dbReference type="AlphaFoldDB" id="A0A091BJL3"/>
<dbReference type="EMBL" id="AWXU01000013">
    <property type="protein sequence ID" value="KFN50969.1"/>
    <property type="molecule type" value="Genomic_DNA"/>
</dbReference>